<dbReference type="AlphaFoldDB" id="U9TUJ6"/>
<dbReference type="HOGENOM" id="CLU_1422092_0_0_1"/>
<dbReference type="VEuPathDB" id="FungiDB:RhiirFUN_021513"/>
<sequence length="191" mass="21824">MDSSLSFSNFNDLGCSYLTKYIAKAEPTHVFNIKEGDKFREHVVVHRLDPPTNQQKAIYDDEFTNIIYSEYFQNYEITMTHPTTRHSVYIDELGNYVVKRTVPKLYLNLLVSLTINPPILPQCNILNLSEDQLNALSTICNTLVKNLKNKESNYLLLAPTGVAATNIGDKSMLEEYEYLEKIAAQPLPLQM</sequence>
<name>U9TUJ6_RHIID</name>
<reference evidence="1" key="1">
    <citation type="submission" date="2013-07" db="EMBL/GenBank/DDBJ databases">
        <title>The genome of an arbuscular mycorrhizal fungus provides insights into the evolution of the oldest plant symbiosis.</title>
        <authorList>
            <consortium name="DOE Joint Genome Institute"/>
            <person name="Tisserant E."/>
            <person name="Malbreil M."/>
            <person name="Kuo A."/>
            <person name="Kohler A."/>
            <person name="Symeonidi A."/>
            <person name="Balestrini R."/>
            <person name="Charron P."/>
            <person name="Duensing N."/>
            <person name="Frei-dit-Frey N."/>
            <person name="Gianinazzi-Pearson V."/>
            <person name="Gilbert B."/>
            <person name="Handa Y."/>
            <person name="Hijri M."/>
            <person name="Kaul R."/>
            <person name="Kawaguchi M."/>
            <person name="Krajinski F."/>
            <person name="Lammers P."/>
            <person name="Lapierre D."/>
            <person name="Masclaux F.G."/>
            <person name="Murat C."/>
            <person name="Morin E."/>
            <person name="Ndikumana S."/>
            <person name="Pagni M."/>
            <person name="Petitpierre D."/>
            <person name="Requena N."/>
            <person name="Rosikiewicz P."/>
            <person name="Riley R."/>
            <person name="Saito K."/>
            <person name="San Clemente H."/>
            <person name="Shapiro H."/>
            <person name="van Tuinen D."/>
            <person name="Becard G."/>
            <person name="Bonfante P."/>
            <person name="Paszkowski U."/>
            <person name="Shachar-Hill Y."/>
            <person name="Young J.P."/>
            <person name="Sanders I.R."/>
            <person name="Henrissat B."/>
            <person name="Rensing S.A."/>
            <person name="Grigoriev I.V."/>
            <person name="Corradi N."/>
            <person name="Roux C."/>
            <person name="Martin F."/>
        </authorList>
    </citation>
    <scope>NUCLEOTIDE SEQUENCE</scope>
    <source>
        <strain evidence="1">DAOM 197198</strain>
    </source>
</reference>
<protein>
    <submittedName>
        <fullName evidence="1">Uncharacterized protein</fullName>
    </submittedName>
</protein>
<accession>U9TUJ6</accession>
<evidence type="ECO:0000313" key="1">
    <source>
        <dbReference type="EMBL" id="ESA11082.1"/>
    </source>
</evidence>
<gene>
    <name evidence="1" type="ORF">GLOINDRAFT_3201</name>
</gene>
<proteinExistence type="predicted"/>
<dbReference type="EMBL" id="KI286390">
    <property type="protein sequence ID" value="ESA11082.1"/>
    <property type="molecule type" value="Genomic_DNA"/>
</dbReference>
<organism evidence="1">
    <name type="scientific">Rhizophagus irregularis (strain DAOM 181602 / DAOM 197198 / MUCL 43194)</name>
    <name type="common">Arbuscular mycorrhizal fungus</name>
    <name type="synonym">Glomus intraradices</name>
    <dbReference type="NCBI Taxonomy" id="747089"/>
    <lineage>
        <taxon>Eukaryota</taxon>
        <taxon>Fungi</taxon>
        <taxon>Fungi incertae sedis</taxon>
        <taxon>Mucoromycota</taxon>
        <taxon>Glomeromycotina</taxon>
        <taxon>Glomeromycetes</taxon>
        <taxon>Glomerales</taxon>
        <taxon>Glomeraceae</taxon>
        <taxon>Rhizophagus</taxon>
    </lineage>
</organism>